<sequence>MSGAGNVEAAALAAVGSRFRVHGRVAATGLDCVGLVALALRAGGCGVEVPTGYALRGGDPVRVAAWLDRVLVRVDEAEAGDVLMLRTGPGQLHFAVRTTRGLVHADAALRRVVERPGPVEAPVLGCWRIGEGNSGEVEPWRH</sequence>
<organism evidence="1 2">
    <name type="scientific">Sphingomonas aerolata</name>
    <dbReference type="NCBI Taxonomy" id="185951"/>
    <lineage>
        <taxon>Bacteria</taxon>
        <taxon>Pseudomonadati</taxon>
        <taxon>Pseudomonadota</taxon>
        <taxon>Alphaproteobacteria</taxon>
        <taxon>Sphingomonadales</taxon>
        <taxon>Sphingomonadaceae</taxon>
        <taxon>Sphingomonas</taxon>
    </lineage>
</organism>
<keyword evidence="2" id="KW-1185">Reference proteome</keyword>
<proteinExistence type="predicted"/>
<protein>
    <recommendedName>
        <fullName evidence="3">NlpC/P60 family phage cell wall peptidase</fullName>
    </recommendedName>
</protein>
<dbReference type="RefSeq" id="WP_107930589.1">
    <property type="nucleotide sequence ID" value="NZ_PZZN01000001.1"/>
</dbReference>
<accession>A0A2T4YUM0</accession>
<dbReference type="EMBL" id="PZZN01000001">
    <property type="protein sequence ID" value="PTM47497.1"/>
    <property type="molecule type" value="Genomic_DNA"/>
</dbReference>
<name>A0A2T4YUM0_9SPHN</name>
<dbReference type="Gene3D" id="3.90.1720.10">
    <property type="entry name" value="endopeptidase domain like (from Nostoc punctiforme)"/>
    <property type="match status" value="1"/>
</dbReference>
<gene>
    <name evidence="1" type="ORF">C8J24_0895</name>
</gene>
<dbReference type="AlphaFoldDB" id="A0A2T4YUM0"/>
<reference evidence="1 2" key="1">
    <citation type="submission" date="2018-04" db="EMBL/GenBank/DDBJ databases">
        <title>Genomic Encyclopedia of Type Strains, Phase III (KMG-III): the genomes of soil and plant-associated and newly described type strains.</title>
        <authorList>
            <person name="Whitman W."/>
        </authorList>
    </citation>
    <scope>NUCLEOTIDE SEQUENCE [LARGE SCALE GENOMIC DNA]</scope>
    <source>
        <strain evidence="1 2">NW12</strain>
    </source>
</reference>
<comment type="caution">
    <text evidence="1">The sequence shown here is derived from an EMBL/GenBank/DDBJ whole genome shotgun (WGS) entry which is preliminary data.</text>
</comment>
<evidence type="ECO:0000313" key="1">
    <source>
        <dbReference type="EMBL" id="PTM47497.1"/>
    </source>
</evidence>
<dbReference type="Proteomes" id="UP000240996">
    <property type="component" value="Unassembled WGS sequence"/>
</dbReference>
<evidence type="ECO:0008006" key="3">
    <source>
        <dbReference type="Google" id="ProtNLM"/>
    </source>
</evidence>
<dbReference type="SUPFAM" id="SSF54001">
    <property type="entry name" value="Cysteine proteinases"/>
    <property type="match status" value="1"/>
</dbReference>
<dbReference type="InterPro" id="IPR038765">
    <property type="entry name" value="Papain-like_cys_pep_sf"/>
</dbReference>
<evidence type="ECO:0000313" key="2">
    <source>
        <dbReference type="Proteomes" id="UP000240996"/>
    </source>
</evidence>